<feature type="compositionally biased region" description="Basic and acidic residues" evidence="1">
    <location>
        <begin position="120"/>
        <end position="131"/>
    </location>
</feature>
<dbReference type="EMBL" id="ML178817">
    <property type="protein sequence ID" value="TFL05258.1"/>
    <property type="molecule type" value="Genomic_DNA"/>
</dbReference>
<feature type="compositionally biased region" description="Polar residues" evidence="1">
    <location>
        <begin position="172"/>
        <end position="181"/>
    </location>
</feature>
<evidence type="ECO:0000313" key="3">
    <source>
        <dbReference type="Proteomes" id="UP000305067"/>
    </source>
</evidence>
<feature type="region of interest" description="Disordered" evidence="1">
    <location>
        <begin position="25"/>
        <end position="77"/>
    </location>
</feature>
<keyword evidence="3" id="KW-1185">Reference proteome</keyword>
<dbReference type="Proteomes" id="UP000305067">
    <property type="component" value="Unassembled WGS sequence"/>
</dbReference>
<feature type="compositionally biased region" description="Basic and acidic residues" evidence="1">
    <location>
        <begin position="64"/>
        <end position="77"/>
    </location>
</feature>
<sequence length="648" mass="71541">MASTASRYGDQLLMTHPDRNVRCPQFPRHSVGANKVSSNDDESLVRGREQRTRSKPSSEVQPRVVERRAHRHDSPLAREEIKVERHTRVPQGELDRVQARRANPARIAAEEELTRIAKEQAREQHRQEARRKNTHQPHRSVVSYSHLQNPASTSTQAEPLTYRCMAVPSSSLSRRTCTTPDLPSLRSPAGPAPRTRVSFEQVLSSMNGPLFPECDDEPAPHRFQRRHHYRNSTGPIRPERIHRQEQNTLLLEALLAPSKAHTPSPAKRIPVRPKITPTQPVDAGSCNRCSAAFSPASSGSIASSSGASRSWFSFRTSRSTIASSSVSTAATSPSTSPSPSSWLKPAPLSSLLSTSASSIPSPLMAQTVPSRNSCHHHPPFRIPISIADSPLRPDHPSHPLIVRASTSELVQQETCSQAEHEHLGFDTNADVGMYGRPLTQLVSLAKSFHTACINVALLSAGAHNSMGEASHMQALRFAVAQPIRVGVALNDGRRARKRDVRIFLSIKYASVQPREGSVAPGDPGAIGHPSSLDRLVSKRMRPIPLLPFARQISPPVQRSSLPTPLPYILHFKPEPRPFISPHRTNAPWRIREVGNPVCLRLRAAKNRLGVEDMVVIKEGRMHEGTEKLVSVAFDRRGDSRLGMAVRSW</sequence>
<organism evidence="2 3">
    <name type="scientific">Pterulicium gracile</name>
    <dbReference type="NCBI Taxonomy" id="1884261"/>
    <lineage>
        <taxon>Eukaryota</taxon>
        <taxon>Fungi</taxon>
        <taxon>Dikarya</taxon>
        <taxon>Basidiomycota</taxon>
        <taxon>Agaricomycotina</taxon>
        <taxon>Agaricomycetes</taxon>
        <taxon>Agaricomycetidae</taxon>
        <taxon>Agaricales</taxon>
        <taxon>Pleurotineae</taxon>
        <taxon>Pterulaceae</taxon>
        <taxon>Pterulicium</taxon>
    </lineage>
</organism>
<reference evidence="2 3" key="1">
    <citation type="journal article" date="2019" name="Nat. Ecol. Evol.">
        <title>Megaphylogeny resolves global patterns of mushroom evolution.</title>
        <authorList>
            <person name="Varga T."/>
            <person name="Krizsan K."/>
            <person name="Foldi C."/>
            <person name="Dima B."/>
            <person name="Sanchez-Garcia M."/>
            <person name="Sanchez-Ramirez S."/>
            <person name="Szollosi G.J."/>
            <person name="Szarkandi J.G."/>
            <person name="Papp V."/>
            <person name="Albert L."/>
            <person name="Andreopoulos W."/>
            <person name="Angelini C."/>
            <person name="Antonin V."/>
            <person name="Barry K.W."/>
            <person name="Bougher N.L."/>
            <person name="Buchanan P."/>
            <person name="Buyck B."/>
            <person name="Bense V."/>
            <person name="Catcheside P."/>
            <person name="Chovatia M."/>
            <person name="Cooper J."/>
            <person name="Damon W."/>
            <person name="Desjardin D."/>
            <person name="Finy P."/>
            <person name="Geml J."/>
            <person name="Haridas S."/>
            <person name="Hughes K."/>
            <person name="Justo A."/>
            <person name="Karasinski D."/>
            <person name="Kautmanova I."/>
            <person name="Kiss B."/>
            <person name="Kocsube S."/>
            <person name="Kotiranta H."/>
            <person name="LaButti K.M."/>
            <person name="Lechner B.E."/>
            <person name="Liimatainen K."/>
            <person name="Lipzen A."/>
            <person name="Lukacs Z."/>
            <person name="Mihaltcheva S."/>
            <person name="Morgado L.N."/>
            <person name="Niskanen T."/>
            <person name="Noordeloos M.E."/>
            <person name="Ohm R.A."/>
            <person name="Ortiz-Santana B."/>
            <person name="Ovrebo C."/>
            <person name="Racz N."/>
            <person name="Riley R."/>
            <person name="Savchenko A."/>
            <person name="Shiryaev A."/>
            <person name="Soop K."/>
            <person name="Spirin V."/>
            <person name="Szebenyi C."/>
            <person name="Tomsovsky M."/>
            <person name="Tulloss R.E."/>
            <person name="Uehling J."/>
            <person name="Grigoriev I.V."/>
            <person name="Vagvolgyi C."/>
            <person name="Papp T."/>
            <person name="Martin F.M."/>
            <person name="Miettinen O."/>
            <person name="Hibbett D.S."/>
            <person name="Nagy L.G."/>
        </authorList>
    </citation>
    <scope>NUCLEOTIDE SEQUENCE [LARGE SCALE GENOMIC DNA]</scope>
    <source>
        <strain evidence="2 3">CBS 309.79</strain>
    </source>
</reference>
<name>A0A5C3QV47_9AGAR</name>
<accession>A0A5C3QV47</accession>
<feature type="region of interest" description="Disordered" evidence="1">
    <location>
        <begin position="120"/>
        <end position="139"/>
    </location>
</feature>
<feature type="region of interest" description="Disordered" evidence="1">
    <location>
        <begin position="1"/>
        <end position="20"/>
    </location>
</feature>
<proteinExistence type="predicted"/>
<feature type="region of interest" description="Disordered" evidence="1">
    <location>
        <begin position="257"/>
        <end position="284"/>
    </location>
</feature>
<evidence type="ECO:0000313" key="2">
    <source>
        <dbReference type="EMBL" id="TFL05258.1"/>
    </source>
</evidence>
<feature type="region of interest" description="Disordered" evidence="1">
    <location>
        <begin position="172"/>
        <end position="193"/>
    </location>
</feature>
<dbReference type="AlphaFoldDB" id="A0A5C3QV47"/>
<feature type="compositionally biased region" description="Basic and acidic residues" evidence="1">
    <location>
        <begin position="43"/>
        <end position="52"/>
    </location>
</feature>
<feature type="region of interest" description="Disordered" evidence="1">
    <location>
        <begin position="322"/>
        <end position="344"/>
    </location>
</feature>
<dbReference type="OrthoDB" id="3270558at2759"/>
<evidence type="ECO:0000256" key="1">
    <source>
        <dbReference type="SAM" id="MobiDB-lite"/>
    </source>
</evidence>
<gene>
    <name evidence="2" type="ORF">BDV98DRAFT_601650</name>
</gene>
<protein>
    <submittedName>
        <fullName evidence="2">Uncharacterized protein</fullName>
    </submittedName>
</protein>